<dbReference type="InterPro" id="IPR036291">
    <property type="entry name" value="NAD(P)-bd_dom_sf"/>
</dbReference>
<dbReference type="AlphaFoldDB" id="A0A4Q1BKH1"/>
<name>A0A4Q1BKH1_TREME</name>
<protein>
    <recommendedName>
        <fullName evidence="3">NAD(P)-binding protein</fullName>
    </recommendedName>
</protein>
<reference evidence="1 2" key="1">
    <citation type="submission" date="2016-06" db="EMBL/GenBank/DDBJ databases">
        <title>Evolution of pathogenesis and genome organization in the Tremellales.</title>
        <authorList>
            <person name="Cuomo C."/>
            <person name="Litvintseva A."/>
            <person name="Heitman J."/>
            <person name="Chen Y."/>
            <person name="Sun S."/>
            <person name="Springer D."/>
            <person name="Dromer F."/>
            <person name="Young S."/>
            <person name="Zeng Q."/>
            <person name="Chapman S."/>
            <person name="Gujja S."/>
            <person name="Saif S."/>
            <person name="Birren B."/>
        </authorList>
    </citation>
    <scope>NUCLEOTIDE SEQUENCE [LARGE SCALE GENOMIC DNA]</scope>
    <source>
        <strain evidence="1 2">ATCC 28783</strain>
    </source>
</reference>
<dbReference type="SUPFAM" id="SSF51735">
    <property type="entry name" value="NAD(P)-binding Rossmann-fold domains"/>
    <property type="match status" value="1"/>
</dbReference>
<proteinExistence type="predicted"/>
<evidence type="ECO:0008006" key="3">
    <source>
        <dbReference type="Google" id="ProtNLM"/>
    </source>
</evidence>
<dbReference type="PANTHER" id="PTHR48079">
    <property type="entry name" value="PROTEIN YEEZ"/>
    <property type="match status" value="1"/>
</dbReference>
<evidence type="ECO:0000313" key="2">
    <source>
        <dbReference type="Proteomes" id="UP000289152"/>
    </source>
</evidence>
<accession>A0A4Q1BKH1</accession>
<organism evidence="1 2">
    <name type="scientific">Tremella mesenterica</name>
    <name type="common">Jelly fungus</name>
    <dbReference type="NCBI Taxonomy" id="5217"/>
    <lineage>
        <taxon>Eukaryota</taxon>
        <taxon>Fungi</taxon>
        <taxon>Dikarya</taxon>
        <taxon>Basidiomycota</taxon>
        <taxon>Agaricomycotina</taxon>
        <taxon>Tremellomycetes</taxon>
        <taxon>Tremellales</taxon>
        <taxon>Tremellaceae</taxon>
        <taxon>Tremella</taxon>
    </lineage>
</organism>
<dbReference type="VEuPathDB" id="FungiDB:TREMEDRAFT_61098"/>
<dbReference type="EMBL" id="SDIL01000050">
    <property type="protein sequence ID" value="RXK38281.1"/>
    <property type="molecule type" value="Genomic_DNA"/>
</dbReference>
<dbReference type="STRING" id="5217.A0A4Q1BKH1"/>
<dbReference type="InParanoid" id="A0A4Q1BKH1"/>
<gene>
    <name evidence="1" type="ORF">M231_04454</name>
</gene>
<dbReference type="Gene3D" id="3.40.50.720">
    <property type="entry name" value="NAD(P)-binding Rossmann-like Domain"/>
    <property type="match status" value="1"/>
</dbReference>
<dbReference type="GO" id="GO:0005737">
    <property type="term" value="C:cytoplasm"/>
    <property type="evidence" value="ECO:0007669"/>
    <property type="project" value="TreeGrafter"/>
</dbReference>
<evidence type="ECO:0000313" key="1">
    <source>
        <dbReference type="EMBL" id="RXK38281.1"/>
    </source>
</evidence>
<dbReference type="OrthoDB" id="10262413at2759"/>
<dbReference type="InterPro" id="IPR051783">
    <property type="entry name" value="NAD(P)-dependent_oxidoreduct"/>
</dbReference>
<keyword evidence="2" id="KW-1185">Reference proteome</keyword>
<comment type="caution">
    <text evidence="1">The sequence shown here is derived from an EMBL/GenBank/DDBJ whole genome shotgun (WGS) entry which is preliminary data.</text>
</comment>
<dbReference type="Proteomes" id="UP000289152">
    <property type="component" value="Unassembled WGS sequence"/>
</dbReference>
<dbReference type="GO" id="GO:0004029">
    <property type="term" value="F:aldehyde dehydrogenase (NAD+) activity"/>
    <property type="evidence" value="ECO:0007669"/>
    <property type="project" value="TreeGrafter"/>
</dbReference>
<sequence length="354" mass="38343">MPSIFLSGATGYIGGSILNSLLSLPSPPESITCLLRDPTKSSRLSSLSTPKTKVIPFIGSYSPQDLPALTEEISKYPVVIETASADDVPGIQAIISGMRIYHQKHGQKVVFIHTSGTGALQTDDRGEIEGKDIYTDALNPEKGYKTVADLPITASHRNVDVIVEAADKEGVCDSYIVLPGTIWGKPERKVYEIGVANDTSIQIPKLVEMAVRRGQAGYVGKGENVWVHIHIQDCADLYTLLYTLIISGHPVPHGAEGYYFCVAGEYRIRDAAIAIGESLSAHGLAKEGATTFTDEELDVLFPGKTFKWYLSTNSRAIAPKSLSLGWKTDRTSLKGFLEDCKSEAVRIGKKTKGV</sequence>
<dbReference type="PANTHER" id="PTHR48079:SF6">
    <property type="entry name" value="NAD(P)-BINDING DOMAIN-CONTAINING PROTEIN-RELATED"/>
    <property type="match status" value="1"/>
</dbReference>